<sequence length="109" mass="11950">MDPRACASIVHADLEASTTLMGTRTRTACGEMLRRCPQSVHKSQRKHLKDELKRLAAEAAAAGFSQGQVYGIQPRRDTAGLAREQVAKEEAGVLRLLQETKRHFSSSSS</sequence>
<dbReference type="EMBL" id="GBRH01177635">
    <property type="protein sequence ID" value="JAE20261.1"/>
    <property type="molecule type" value="Transcribed_RNA"/>
</dbReference>
<protein>
    <submittedName>
        <fullName evidence="1">Uncharacterized protein</fullName>
    </submittedName>
</protein>
<accession>A0A0A9GCI0</accession>
<reference evidence="1" key="2">
    <citation type="journal article" date="2015" name="Data Brief">
        <title>Shoot transcriptome of the giant reed, Arundo donax.</title>
        <authorList>
            <person name="Barrero R.A."/>
            <person name="Guerrero F.D."/>
            <person name="Moolhuijzen P."/>
            <person name="Goolsby J.A."/>
            <person name="Tidwell J."/>
            <person name="Bellgard S.E."/>
            <person name="Bellgard M.I."/>
        </authorList>
    </citation>
    <scope>NUCLEOTIDE SEQUENCE</scope>
    <source>
        <tissue evidence="1">Shoot tissue taken approximately 20 cm above the soil surface</tissue>
    </source>
</reference>
<reference evidence="1" key="1">
    <citation type="submission" date="2014-09" db="EMBL/GenBank/DDBJ databases">
        <authorList>
            <person name="Magalhaes I.L.F."/>
            <person name="Oliveira U."/>
            <person name="Santos F.R."/>
            <person name="Vidigal T.H.D.A."/>
            <person name="Brescovit A.D."/>
            <person name="Santos A.J."/>
        </authorList>
    </citation>
    <scope>NUCLEOTIDE SEQUENCE</scope>
    <source>
        <tissue evidence="1">Shoot tissue taken approximately 20 cm above the soil surface</tissue>
    </source>
</reference>
<organism evidence="1">
    <name type="scientific">Arundo donax</name>
    <name type="common">Giant reed</name>
    <name type="synonym">Donax arundinaceus</name>
    <dbReference type="NCBI Taxonomy" id="35708"/>
    <lineage>
        <taxon>Eukaryota</taxon>
        <taxon>Viridiplantae</taxon>
        <taxon>Streptophyta</taxon>
        <taxon>Embryophyta</taxon>
        <taxon>Tracheophyta</taxon>
        <taxon>Spermatophyta</taxon>
        <taxon>Magnoliopsida</taxon>
        <taxon>Liliopsida</taxon>
        <taxon>Poales</taxon>
        <taxon>Poaceae</taxon>
        <taxon>PACMAD clade</taxon>
        <taxon>Arundinoideae</taxon>
        <taxon>Arundineae</taxon>
        <taxon>Arundo</taxon>
    </lineage>
</organism>
<proteinExistence type="predicted"/>
<evidence type="ECO:0000313" key="1">
    <source>
        <dbReference type="EMBL" id="JAE20261.1"/>
    </source>
</evidence>
<dbReference type="AlphaFoldDB" id="A0A0A9GCI0"/>
<name>A0A0A9GCI0_ARUDO</name>